<protein>
    <recommendedName>
        <fullName evidence="3">N-acetyltransferase domain-containing protein</fullName>
    </recommendedName>
</protein>
<dbReference type="PANTHER" id="PTHR43877">
    <property type="entry name" value="AMINOALKYLPHOSPHONATE N-ACETYLTRANSFERASE-RELATED-RELATED"/>
    <property type="match status" value="1"/>
</dbReference>
<dbReference type="OrthoDB" id="193056at2"/>
<dbReference type="InterPro" id="IPR050832">
    <property type="entry name" value="Bact_Acetyltransf"/>
</dbReference>
<dbReference type="Gene3D" id="3.40.630.30">
    <property type="match status" value="1"/>
</dbReference>
<dbReference type="GO" id="GO:0016747">
    <property type="term" value="F:acyltransferase activity, transferring groups other than amino-acyl groups"/>
    <property type="evidence" value="ECO:0007669"/>
    <property type="project" value="InterPro"/>
</dbReference>
<dbReference type="PROSITE" id="PS51186">
    <property type="entry name" value="GNAT"/>
    <property type="match status" value="1"/>
</dbReference>
<dbReference type="Proteomes" id="UP000078486">
    <property type="component" value="Unassembled WGS sequence"/>
</dbReference>
<comment type="caution">
    <text evidence="4">The sequence shown here is derived from an EMBL/GenBank/DDBJ whole genome shotgun (WGS) entry which is preliminary data.</text>
</comment>
<keyword evidence="2" id="KW-0012">Acyltransferase</keyword>
<dbReference type="CDD" id="cd04301">
    <property type="entry name" value="NAT_SF"/>
    <property type="match status" value="1"/>
</dbReference>
<dbReference type="EMBL" id="LRRQ01000138">
    <property type="protein sequence ID" value="OAM88287.1"/>
    <property type="molecule type" value="Genomic_DNA"/>
</dbReference>
<proteinExistence type="predicted"/>
<organism evidence="4 5">
    <name type="scientific">Termitidicoccus mucosus</name>
    <dbReference type="NCBI Taxonomy" id="1184151"/>
    <lineage>
        <taxon>Bacteria</taxon>
        <taxon>Pseudomonadati</taxon>
        <taxon>Verrucomicrobiota</taxon>
        <taxon>Opitutia</taxon>
        <taxon>Opitutales</taxon>
        <taxon>Opitutaceae</taxon>
        <taxon>Termitidicoccus</taxon>
    </lineage>
</organism>
<keyword evidence="1" id="KW-0808">Transferase</keyword>
<accession>A0A178IGK9</accession>
<dbReference type="PANTHER" id="PTHR43877:SF2">
    <property type="entry name" value="AMINOALKYLPHOSPHONATE N-ACETYLTRANSFERASE-RELATED"/>
    <property type="match status" value="1"/>
</dbReference>
<gene>
    <name evidence="4" type="ORF">AW736_19675</name>
</gene>
<name>A0A178IGK9_9BACT</name>
<evidence type="ECO:0000256" key="2">
    <source>
        <dbReference type="ARBA" id="ARBA00023315"/>
    </source>
</evidence>
<evidence type="ECO:0000256" key="1">
    <source>
        <dbReference type="ARBA" id="ARBA00022679"/>
    </source>
</evidence>
<dbReference type="InterPro" id="IPR016181">
    <property type="entry name" value="Acyl_CoA_acyltransferase"/>
</dbReference>
<dbReference type="InterPro" id="IPR000182">
    <property type="entry name" value="GNAT_dom"/>
</dbReference>
<reference evidence="4 5" key="1">
    <citation type="submission" date="2016-01" db="EMBL/GenBank/DDBJ databases">
        <title>High potential of lignocellulose degradation of a new Verrucomicrobia species.</title>
        <authorList>
            <person name="Wang Y."/>
            <person name="Shi Y."/>
            <person name="Qiu Z."/>
            <person name="Liu S."/>
            <person name="Yang H."/>
        </authorList>
    </citation>
    <scope>NUCLEOTIDE SEQUENCE [LARGE SCALE GENOMIC DNA]</scope>
    <source>
        <strain evidence="4 5">TSB47</strain>
    </source>
</reference>
<evidence type="ECO:0000313" key="4">
    <source>
        <dbReference type="EMBL" id="OAM88287.1"/>
    </source>
</evidence>
<dbReference type="SUPFAM" id="SSF55729">
    <property type="entry name" value="Acyl-CoA N-acyltransferases (Nat)"/>
    <property type="match status" value="1"/>
</dbReference>
<evidence type="ECO:0000259" key="3">
    <source>
        <dbReference type="PROSITE" id="PS51186"/>
    </source>
</evidence>
<feature type="domain" description="N-acetyltransferase" evidence="3">
    <location>
        <begin position="11"/>
        <end position="168"/>
    </location>
</feature>
<keyword evidence="5" id="KW-1185">Reference proteome</keyword>
<sequence>MIMPGKTPASHRWTEATSSDEPAIIALMRDFYEEDKITFRPDAVGEGVRALLANPAAGRLFLLRRAAAAAGREDAATEPPLGHLALTFCFSMEFHGRFVLLDELYIAPPARGAGLANDALRFAADWARSQGARAIRLEVNAHNARARSLYTKHGFTDDRRDLFTRWLV</sequence>
<dbReference type="Pfam" id="PF00583">
    <property type="entry name" value="Acetyltransf_1"/>
    <property type="match status" value="1"/>
</dbReference>
<dbReference type="AlphaFoldDB" id="A0A178IGK9"/>
<evidence type="ECO:0000313" key="5">
    <source>
        <dbReference type="Proteomes" id="UP000078486"/>
    </source>
</evidence>
<dbReference type="STRING" id="1184151.AW736_19675"/>